<dbReference type="Proteomes" id="UP000183760">
    <property type="component" value="Unassembled WGS sequence"/>
</dbReference>
<evidence type="ECO:0000313" key="2">
    <source>
        <dbReference type="EMBL" id="SEU40364.1"/>
    </source>
</evidence>
<keyword evidence="3" id="KW-1185">Reference proteome</keyword>
<reference evidence="2 3" key="1">
    <citation type="submission" date="2016-10" db="EMBL/GenBank/DDBJ databases">
        <authorList>
            <person name="Varghese N."/>
            <person name="Submissions S."/>
        </authorList>
    </citation>
    <scope>NUCLEOTIDE SEQUENCE [LARGE SCALE GENOMIC DNA]</scope>
    <source>
        <strain evidence="2 3">DSM 16525</strain>
    </source>
</reference>
<gene>
    <name evidence="1" type="ORF">MFU01_67750</name>
    <name evidence="2" type="ORF">SAMN05443572_11599</name>
</gene>
<dbReference type="PROSITE" id="PS51257">
    <property type="entry name" value="PROKAR_LIPOPROTEIN"/>
    <property type="match status" value="1"/>
</dbReference>
<accession>A0A511TEX4</accession>
<dbReference type="EMBL" id="BJXR01000049">
    <property type="protein sequence ID" value="GEN11738.1"/>
    <property type="molecule type" value="Genomic_DNA"/>
</dbReference>
<dbReference type="AlphaFoldDB" id="A0A511TEX4"/>
<proteinExistence type="predicted"/>
<protein>
    <recommendedName>
        <fullName evidence="5">Lipoprotein</fullName>
    </recommendedName>
</protein>
<evidence type="ECO:0008006" key="5">
    <source>
        <dbReference type="Google" id="ProtNLM"/>
    </source>
</evidence>
<evidence type="ECO:0000313" key="1">
    <source>
        <dbReference type="EMBL" id="GEN11738.1"/>
    </source>
</evidence>
<dbReference type="RefSeq" id="WP_074959035.1">
    <property type="nucleotide sequence ID" value="NZ_BJXR01000049.1"/>
</dbReference>
<organism evidence="1 4">
    <name type="scientific">Myxococcus fulvus</name>
    <dbReference type="NCBI Taxonomy" id="33"/>
    <lineage>
        <taxon>Bacteria</taxon>
        <taxon>Pseudomonadati</taxon>
        <taxon>Myxococcota</taxon>
        <taxon>Myxococcia</taxon>
        <taxon>Myxococcales</taxon>
        <taxon>Cystobacterineae</taxon>
        <taxon>Myxococcaceae</taxon>
        <taxon>Myxococcus</taxon>
    </lineage>
</organism>
<dbReference type="Proteomes" id="UP000321514">
    <property type="component" value="Unassembled WGS sequence"/>
</dbReference>
<name>A0A511TEX4_MYXFU</name>
<evidence type="ECO:0000313" key="3">
    <source>
        <dbReference type="Proteomes" id="UP000183760"/>
    </source>
</evidence>
<evidence type="ECO:0000313" key="4">
    <source>
        <dbReference type="Proteomes" id="UP000321514"/>
    </source>
</evidence>
<reference evidence="1 4" key="2">
    <citation type="submission" date="2019-07" db="EMBL/GenBank/DDBJ databases">
        <title>Whole genome shotgun sequence of Myxococcus fulvus NBRC 100333.</title>
        <authorList>
            <person name="Hosoyama A."/>
            <person name="Uohara A."/>
            <person name="Ohji S."/>
            <person name="Ichikawa N."/>
        </authorList>
    </citation>
    <scope>NUCLEOTIDE SEQUENCE [LARGE SCALE GENOMIC DNA]</scope>
    <source>
        <strain evidence="1 4">NBRC 100333</strain>
    </source>
</reference>
<comment type="caution">
    <text evidence="1">The sequence shown here is derived from an EMBL/GenBank/DDBJ whole genome shotgun (WGS) entry which is preliminary data.</text>
</comment>
<sequence>MRSLLSLSVVVALLSGCGGEPPEELVQSAKAKVERAAAVGHLTRGALEVLGLMPVYTCGEPRRGFLDIATVDLSQRLACATTTVESLDAVTDGVVVTFSGPNCQVHGLGLSGRVFFKYRGGEDRMEVEADLRQLRVEGVVLPAEVGYGTCGDLTSVWVKAEGDIPGREGHTMRMDAKVTKRPGMPILGGSSLVLDGTGELSGPDGVDKLTLTTLNYEVGEYLPKEGVAVLETSDGHHVEASFKPVLWRVGKVELTVDDHSPVTVPIVR</sequence>
<dbReference type="STRING" id="1334629.MFUL124B02_09255"/>
<dbReference type="EMBL" id="FOIB01000015">
    <property type="protein sequence ID" value="SEU40364.1"/>
    <property type="molecule type" value="Genomic_DNA"/>
</dbReference>